<dbReference type="Gene3D" id="3.30.200.20">
    <property type="entry name" value="Phosphorylase Kinase, domain 1"/>
    <property type="match status" value="1"/>
</dbReference>
<sequence length="1443" mass="160921">MDALESSSTVYRTESEGSTTSEDREGSLRAYLEKESLGHLTALFPDDVSLNYFQSLTEDDLEHDYNVKDDKERELLMHSIVKLREEFSAYESDSELDNSAELNAEVFSSLPRNFRLNRSRLSDDFAETRSKRRESFGFPSARLDETSNLIRMRANPSLGSSEPNLSGSCVFVLLFFSDISRRPSSFNAGSRKAGRSYTTASSMPSTNSGRPYSPFSSSFTHGSDSPVGSPSFHTSSSNTSSGAHFAFSNIRKDMAGRRWSVASLTSSSGYGTHTPCSSSYSSLASSQEKLHQLQIGLPYSDEYNFGAHFSADSDQEEDTGGRRSPKPRQRSRSLSPGRSPLIHEDELQLLNNLYRERFPKAITQMEENLSELIEEFAEEGTLNHHSCDAVLNFVWNQVLEAARDLLKQSQDSALTSLYFYDLSDKLERLLIEAHQKTNLDISPVKRLVRKLLMIMSRPARLLECLEFSPENFYNLLEEEGRELERVTDKADITSYVKLKLGLGQAEDNRPDSPEDPEPESPLCTNLHLYDFILVRNLPVLTRHLLITSLGHIKLTDFGLSKIGLMNSTTHMYEHSLAQETKQFMDQQVFGTPDYLAPEVILRQGYGKPVDWWSLGIILYEFLIGVPPFYGDTPEELFADTLSGVIEWPGEDEAPPEDARDLVTKLLEQDPIARLGTAGSHEVREHNFFLGLNWTALLRQKAEFIPQLDGEDDTSYFDTRTDRYNHELETDDDEEDDEEFSSFSNEFSNFSTCSPRYSRICGSPVPSPVTSPGPSSPVSPNNPKKASDAKDSGEEVSTPRSDLSSESSPPTVRKRSLERNPPLNVESRDNDEDFQRQRSDSGVDSDRPRSRTNSKNNSLTPVERDVSPFSPLTPPTVRLRKKAYSDLAPVPIPLLSLSADEESPTKPSAAGLTVETETADKYRIQRTNSLPGEGGRRLSSVPKLELSLSDDEYRALSQHIRSPPGSPLSRTPPRSPTSRRRAKTLSLCLRPPIIIEKGPRGYGFTLQAIRVYFGDTNYYKVHHLVSNVDHGSAAFESGLRPGDLLTHVNDERQRTAINFTGSADVNQIYENSVYHLSSILSVMGLSHRQVIELILGGGTKVKLSATELAKTSIKRGGRKRVLSASKQVRKKLPIKRGRKGTASQNLPSPGSETADKHPKQKPFWKRFGRRASLSPGSSLRRTSSLKRVVSSPDSPRPASPKLTSHSFDFRALSDQSSSSVGSSPASSPSSPCAHGLGRPGTLQGIIPKLRAVRSPRRKSSAHVPVSPLARTPSPTSVSPSHSHAHGHQPRSTSPLTLRGSPASPHLATITPQTSPRPGSPLLRRALSPDHFHLSKHDKKTEFRRKTSRDERSLGRQDSFERKGRHHRRHDTVYQAVRCVVEHESPLERPRSVSLNETKSPNKLELKCELRRHSEQPPKILSNLKLEPRGNSGEKLDETDLDTRF</sequence>
<dbReference type="PANTHER" id="PTHR24356:SF414">
    <property type="entry name" value="NON-SPECIFIC SERINE_THREONINE PROTEIN KINASE"/>
    <property type="match status" value="1"/>
</dbReference>
<gene>
    <name evidence="17" type="ORF">pdam_00002317</name>
</gene>
<dbReference type="EMBL" id="RCHS01003687">
    <property type="protein sequence ID" value="RMX40153.1"/>
    <property type="molecule type" value="Genomic_DNA"/>
</dbReference>
<dbReference type="PANTHER" id="PTHR24356">
    <property type="entry name" value="SERINE/THREONINE-PROTEIN KINASE"/>
    <property type="match status" value="1"/>
</dbReference>
<evidence type="ECO:0000256" key="3">
    <source>
        <dbReference type="ARBA" id="ARBA00012513"/>
    </source>
</evidence>
<feature type="compositionally biased region" description="Polar residues" evidence="13">
    <location>
        <begin position="797"/>
        <end position="809"/>
    </location>
</feature>
<evidence type="ECO:0000259" key="15">
    <source>
        <dbReference type="PROSITE" id="PS50106"/>
    </source>
</evidence>
<dbReference type="SMART" id="SM00133">
    <property type="entry name" value="S_TK_X"/>
    <property type="match status" value="1"/>
</dbReference>
<dbReference type="SUPFAM" id="SSF140482">
    <property type="entry name" value="MAST3 pre-PK domain-like"/>
    <property type="match status" value="1"/>
</dbReference>
<dbReference type="SUPFAM" id="SSF56112">
    <property type="entry name" value="Protein kinase-like (PK-like)"/>
    <property type="match status" value="1"/>
</dbReference>
<keyword evidence="18" id="KW-1185">Reference proteome</keyword>
<comment type="catalytic activity">
    <reaction evidence="11">
        <text>L-threonyl-[protein] + ATP = O-phospho-L-threonyl-[protein] + ADP + H(+)</text>
        <dbReference type="Rhea" id="RHEA:46608"/>
        <dbReference type="Rhea" id="RHEA-COMP:11060"/>
        <dbReference type="Rhea" id="RHEA-COMP:11605"/>
        <dbReference type="ChEBI" id="CHEBI:15378"/>
        <dbReference type="ChEBI" id="CHEBI:30013"/>
        <dbReference type="ChEBI" id="CHEBI:30616"/>
        <dbReference type="ChEBI" id="CHEBI:61977"/>
        <dbReference type="ChEBI" id="CHEBI:456216"/>
        <dbReference type="EC" id="2.7.11.1"/>
    </reaction>
</comment>
<keyword evidence="8" id="KW-0418">Kinase</keyword>
<reference evidence="17 18" key="1">
    <citation type="journal article" date="2018" name="Sci. Rep.">
        <title>Comparative analysis of the Pocillopora damicornis genome highlights role of immune system in coral evolution.</title>
        <authorList>
            <person name="Cunning R."/>
            <person name="Bay R.A."/>
            <person name="Gillette P."/>
            <person name="Baker A.C."/>
            <person name="Traylor-Knowles N."/>
        </authorList>
    </citation>
    <scope>NUCLEOTIDE SEQUENCE [LARGE SCALE GENOMIC DNA]</scope>
    <source>
        <strain evidence="17">RSMAS</strain>
        <tissue evidence="17">Whole animal</tissue>
    </source>
</reference>
<evidence type="ECO:0000256" key="10">
    <source>
        <dbReference type="ARBA" id="ARBA00022842"/>
    </source>
</evidence>
<feature type="region of interest" description="Disordered" evidence="13">
    <location>
        <begin position="1115"/>
        <end position="1367"/>
    </location>
</feature>
<dbReference type="Gene3D" id="1.10.510.10">
    <property type="entry name" value="Transferase(Phosphotransferase) domain 1"/>
    <property type="match status" value="1"/>
</dbReference>
<feature type="compositionally biased region" description="Low complexity" evidence="13">
    <location>
        <begin position="1212"/>
        <end position="1230"/>
    </location>
</feature>
<feature type="region of interest" description="Disordered" evidence="13">
    <location>
        <begin position="955"/>
        <end position="981"/>
    </location>
</feature>
<comment type="cofactor">
    <cofactor evidence="1">
        <name>Mg(2+)</name>
        <dbReference type="ChEBI" id="CHEBI:18420"/>
    </cofactor>
</comment>
<dbReference type="PROSITE" id="PS50011">
    <property type="entry name" value="PROTEIN_KINASE_DOM"/>
    <property type="match status" value="1"/>
</dbReference>
<dbReference type="Gene3D" id="1.20.1480.20">
    <property type="entry name" value="MAST3 pre-PK domain-like"/>
    <property type="match status" value="1"/>
</dbReference>
<evidence type="ECO:0000256" key="4">
    <source>
        <dbReference type="ARBA" id="ARBA00022527"/>
    </source>
</evidence>
<dbReference type="EC" id="2.7.11.1" evidence="3"/>
<feature type="compositionally biased region" description="Polar residues" evidence="13">
    <location>
        <begin position="1"/>
        <end position="20"/>
    </location>
</feature>
<feature type="compositionally biased region" description="Pro residues" evidence="13">
    <location>
        <begin position="764"/>
        <end position="776"/>
    </location>
</feature>
<feature type="compositionally biased region" description="Low complexity" evidence="13">
    <location>
        <begin position="228"/>
        <end position="240"/>
    </location>
</feature>
<comment type="caution">
    <text evidence="17">The sequence shown here is derived from an EMBL/GenBank/DDBJ whole genome shotgun (WGS) entry which is preliminary data.</text>
</comment>
<dbReference type="InterPro" id="IPR000961">
    <property type="entry name" value="AGC-kinase_C"/>
</dbReference>
<dbReference type="InterPro" id="IPR011009">
    <property type="entry name" value="Kinase-like_dom_sf"/>
</dbReference>
<dbReference type="SMART" id="SM00220">
    <property type="entry name" value="S_TKc"/>
    <property type="match status" value="1"/>
</dbReference>
<feature type="region of interest" description="Disordered" evidence="13">
    <location>
        <begin position="309"/>
        <end position="339"/>
    </location>
</feature>
<feature type="compositionally biased region" description="Polar residues" evidence="13">
    <location>
        <begin position="850"/>
        <end position="859"/>
    </location>
</feature>
<dbReference type="InterPro" id="IPR050236">
    <property type="entry name" value="Ser_Thr_kinase_AGC"/>
</dbReference>
<evidence type="ECO:0000259" key="14">
    <source>
        <dbReference type="PROSITE" id="PS50011"/>
    </source>
</evidence>
<keyword evidence="5" id="KW-0597">Phosphoprotein</keyword>
<comment type="similarity">
    <text evidence="2">Belongs to the protein kinase superfamily. AGC Ser/Thr protein kinase family.</text>
</comment>
<dbReference type="FunFam" id="1.20.1480.20:FF:000001">
    <property type="entry name" value="microtubule-associated serine/threonine-protein kinase 4 isoform X1"/>
    <property type="match status" value="1"/>
</dbReference>
<dbReference type="Pfam" id="PF00069">
    <property type="entry name" value="Pkinase"/>
    <property type="match status" value="1"/>
</dbReference>
<dbReference type="GO" id="GO:0004674">
    <property type="term" value="F:protein serine/threonine kinase activity"/>
    <property type="evidence" value="ECO:0007669"/>
    <property type="project" value="UniProtKB-KW"/>
</dbReference>
<feature type="compositionally biased region" description="Low complexity" evidence="13">
    <location>
        <begin position="960"/>
        <end position="971"/>
    </location>
</feature>
<keyword evidence="9" id="KW-0067">ATP-binding</keyword>
<feature type="compositionally biased region" description="Basic and acidic residues" evidence="13">
    <location>
        <begin position="832"/>
        <end position="848"/>
    </location>
</feature>
<dbReference type="OrthoDB" id="10070999at2759"/>
<dbReference type="InterPro" id="IPR001478">
    <property type="entry name" value="PDZ"/>
</dbReference>
<feature type="compositionally biased region" description="Basic residues" evidence="13">
    <location>
        <begin position="1249"/>
        <end position="1259"/>
    </location>
</feature>
<protein>
    <recommendedName>
        <fullName evidence="3">non-specific serine/threonine protein kinase</fullName>
        <ecNumber evidence="3">2.7.11.1</ecNumber>
    </recommendedName>
</protein>
<evidence type="ECO:0000313" key="18">
    <source>
        <dbReference type="Proteomes" id="UP000275408"/>
    </source>
</evidence>
<dbReference type="Pfam" id="PF08926">
    <property type="entry name" value="DUF1908"/>
    <property type="match status" value="1"/>
</dbReference>
<accession>A0A3M6TFI3</accession>
<feature type="domain" description="Protein kinase" evidence="14">
    <location>
        <begin position="347"/>
        <end position="688"/>
    </location>
</feature>
<feature type="domain" description="PDZ" evidence="15">
    <location>
        <begin position="991"/>
        <end position="1108"/>
    </location>
</feature>
<dbReference type="SUPFAM" id="SSF50156">
    <property type="entry name" value="PDZ domain-like"/>
    <property type="match status" value="1"/>
</dbReference>
<dbReference type="Gene3D" id="2.30.42.10">
    <property type="match status" value="1"/>
</dbReference>
<feature type="compositionally biased region" description="Basic residues" evidence="13">
    <location>
        <begin position="1115"/>
        <end position="1138"/>
    </location>
</feature>
<proteinExistence type="inferred from homology"/>
<keyword evidence="4" id="KW-0723">Serine/threonine-protein kinase</keyword>
<evidence type="ECO:0000256" key="5">
    <source>
        <dbReference type="ARBA" id="ARBA00022553"/>
    </source>
</evidence>
<feature type="compositionally biased region" description="Low complexity" evidence="13">
    <location>
        <begin position="1270"/>
        <end position="1280"/>
    </location>
</feature>
<feature type="compositionally biased region" description="Basic and acidic residues" evidence="13">
    <location>
        <begin position="1325"/>
        <end position="1360"/>
    </location>
</feature>
<evidence type="ECO:0000256" key="6">
    <source>
        <dbReference type="ARBA" id="ARBA00022679"/>
    </source>
</evidence>
<evidence type="ECO:0000259" key="16">
    <source>
        <dbReference type="PROSITE" id="PS51285"/>
    </source>
</evidence>
<feature type="compositionally biased region" description="Basic residues" evidence="13">
    <location>
        <begin position="1157"/>
        <end position="1168"/>
    </location>
</feature>
<dbReference type="FunFam" id="1.10.510.10:FF:000024">
    <property type="entry name" value="Probable serine/threonine-protein kinase cot-1"/>
    <property type="match status" value="1"/>
</dbReference>
<evidence type="ECO:0000256" key="11">
    <source>
        <dbReference type="ARBA" id="ARBA00047899"/>
    </source>
</evidence>
<evidence type="ECO:0000256" key="1">
    <source>
        <dbReference type="ARBA" id="ARBA00001946"/>
    </source>
</evidence>
<evidence type="ECO:0000256" key="7">
    <source>
        <dbReference type="ARBA" id="ARBA00022741"/>
    </source>
</evidence>
<feature type="region of interest" description="Disordered" evidence="13">
    <location>
        <begin position="897"/>
        <end position="941"/>
    </location>
</feature>
<dbReference type="GO" id="GO:0000287">
    <property type="term" value="F:magnesium ion binding"/>
    <property type="evidence" value="ECO:0007669"/>
    <property type="project" value="InterPro"/>
</dbReference>
<evidence type="ECO:0000256" key="9">
    <source>
        <dbReference type="ARBA" id="ARBA00022840"/>
    </source>
</evidence>
<feature type="region of interest" description="Disordered" evidence="13">
    <location>
        <begin position="1409"/>
        <end position="1443"/>
    </location>
</feature>
<name>A0A3M6TFI3_POCDA</name>
<evidence type="ECO:0000256" key="8">
    <source>
        <dbReference type="ARBA" id="ARBA00022777"/>
    </source>
</evidence>
<evidence type="ECO:0000256" key="13">
    <source>
        <dbReference type="SAM" id="MobiDB-lite"/>
    </source>
</evidence>
<dbReference type="Proteomes" id="UP000275408">
    <property type="component" value="Unassembled WGS sequence"/>
</dbReference>
<dbReference type="InterPro" id="IPR023142">
    <property type="entry name" value="MAST_pre-PK_dom_sf"/>
</dbReference>
<feature type="domain" description="AGC-kinase C-terminal" evidence="16">
    <location>
        <begin position="689"/>
        <end position="754"/>
    </location>
</feature>
<feature type="region of interest" description="Disordered" evidence="13">
    <location>
        <begin position="186"/>
        <end position="240"/>
    </location>
</feature>
<dbReference type="InterPro" id="IPR036034">
    <property type="entry name" value="PDZ_sf"/>
</dbReference>
<dbReference type="STRING" id="46731.A0A3M6TFI3"/>
<feature type="compositionally biased region" description="Polar residues" evidence="13">
    <location>
        <begin position="1140"/>
        <end position="1150"/>
    </location>
</feature>
<organism evidence="17 18">
    <name type="scientific">Pocillopora damicornis</name>
    <name type="common">Cauliflower coral</name>
    <name type="synonym">Millepora damicornis</name>
    <dbReference type="NCBI Taxonomy" id="46731"/>
    <lineage>
        <taxon>Eukaryota</taxon>
        <taxon>Metazoa</taxon>
        <taxon>Cnidaria</taxon>
        <taxon>Anthozoa</taxon>
        <taxon>Hexacorallia</taxon>
        <taxon>Scleractinia</taxon>
        <taxon>Astrocoeniina</taxon>
        <taxon>Pocilloporidae</taxon>
        <taxon>Pocillopora</taxon>
    </lineage>
</organism>
<keyword evidence="6" id="KW-0808">Transferase</keyword>
<feature type="compositionally biased region" description="Polar residues" evidence="13">
    <location>
        <begin position="196"/>
        <end position="223"/>
    </location>
</feature>
<feature type="region of interest" description="Disordered" evidence="13">
    <location>
        <begin position="1"/>
        <end position="27"/>
    </location>
</feature>
<feature type="compositionally biased region" description="Basic and acidic residues" evidence="13">
    <location>
        <begin position="1424"/>
        <end position="1443"/>
    </location>
</feature>
<comment type="catalytic activity">
    <reaction evidence="12">
        <text>L-seryl-[protein] + ATP = O-phospho-L-seryl-[protein] + ADP + H(+)</text>
        <dbReference type="Rhea" id="RHEA:17989"/>
        <dbReference type="Rhea" id="RHEA-COMP:9863"/>
        <dbReference type="Rhea" id="RHEA-COMP:11604"/>
        <dbReference type="ChEBI" id="CHEBI:15378"/>
        <dbReference type="ChEBI" id="CHEBI:29999"/>
        <dbReference type="ChEBI" id="CHEBI:30616"/>
        <dbReference type="ChEBI" id="CHEBI:83421"/>
        <dbReference type="ChEBI" id="CHEBI:456216"/>
        <dbReference type="EC" id="2.7.11.1"/>
    </reaction>
</comment>
<dbReference type="GO" id="GO:0005524">
    <property type="term" value="F:ATP binding"/>
    <property type="evidence" value="ECO:0007669"/>
    <property type="project" value="UniProtKB-KW"/>
</dbReference>
<dbReference type="GO" id="GO:0007010">
    <property type="term" value="P:cytoskeleton organization"/>
    <property type="evidence" value="ECO:0007669"/>
    <property type="project" value="UniProtKB-ARBA"/>
</dbReference>
<evidence type="ECO:0000256" key="12">
    <source>
        <dbReference type="ARBA" id="ARBA00048679"/>
    </source>
</evidence>
<dbReference type="InterPro" id="IPR015022">
    <property type="entry name" value="MAST_pre-PK_dom"/>
</dbReference>
<dbReference type="InterPro" id="IPR000719">
    <property type="entry name" value="Prot_kinase_dom"/>
</dbReference>
<dbReference type="PROSITE" id="PS50106">
    <property type="entry name" value="PDZ"/>
    <property type="match status" value="1"/>
</dbReference>
<keyword evidence="10" id="KW-0460">Magnesium</keyword>
<evidence type="ECO:0000256" key="2">
    <source>
        <dbReference type="ARBA" id="ARBA00009903"/>
    </source>
</evidence>
<feature type="region of interest" description="Disordered" evidence="13">
    <location>
        <begin position="763"/>
        <end position="875"/>
    </location>
</feature>
<dbReference type="PROSITE" id="PS51285">
    <property type="entry name" value="AGC_KINASE_CTER"/>
    <property type="match status" value="1"/>
</dbReference>
<evidence type="ECO:0000313" key="17">
    <source>
        <dbReference type="EMBL" id="RMX40153.1"/>
    </source>
</evidence>
<keyword evidence="7" id="KW-0547">Nucleotide-binding</keyword>
<dbReference type="GO" id="GO:0035556">
    <property type="term" value="P:intracellular signal transduction"/>
    <property type="evidence" value="ECO:0007669"/>
    <property type="project" value="TreeGrafter"/>
</dbReference>